<dbReference type="Proteomes" id="UP000219439">
    <property type="component" value="Unassembled WGS sequence"/>
</dbReference>
<keyword evidence="2" id="KW-1185">Reference proteome</keyword>
<dbReference type="EMBL" id="OBEL01000011">
    <property type="protein sequence ID" value="SNZ21737.1"/>
    <property type="molecule type" value="Genomic_DNA"/>
</dbReference>
<reference evidence="1 2" key="1">
    <citation type="submission" date="2017-09" db="EMBL/GenBank/DDBJ databases">
        <authorList>
            <person name="Ehlers B."/>
            <person name="Leendertz F.H."/>
        </authorList>
    </citation>
    <scope>NUCLEOTIDE SEQUENCE [LARGE SCALE GENOMIC DNA]</scope>
    <source>
        <strain evidence="1 2">DSM 18289</strain>
    </source>
</reference>
<dbReference type="RefSeq" id="WP_097156111.1">
    <property type="nucleotide sequence ID" value="NZ_OBEL01000011.1"/>
</dbReference>
<organism evidence="1 2">
    <name type="scientific">Cohaesibacter gelatinilyticus</name>
    <dbReference type="NCBI Taxonomy" id="372072"/>
    <lineage>
        <taxon>Bacteria</taxon>
        <taxon>Pseudomonadati</taxon>
        <taxon>Pseudomonadota</taxon>
        <taxon>Alphaproteobacteria</taxon>
        <taxon>Hyphomicrobiales</taxon>
        <taxon>Cohaesibacteraceae</taxon>
    </lineage>
</organism>
<name>A0A285PKD3_9HYPH</name>
<gene>
    <name evidence="1" type="ORF">SAMN06265368_4862</name>
</gene>
<evidence type="ECO:0000313" key="1">
    <source>
        <dbReference type="EMBL" id="SNZ21737.1"/>
    </source>
</evidence>
<accession>A0A285PKD3</accession>
<proteinExistence type="predicted"/>
<evidence type="ECO:0000313" key="2">
    <source>
        <dbReference type="Proteomes" id="UP000219439"/>
    </source>
</evidence>
<dbReference type="OrthoDB" id="8657139at2"/>
<dbReference type="AlphaFoldDB" id="A0A285PKD3"/>
<protein>
    <submittedName>
        <fullName evidence="1">Uncharacterized protein</fullName>
    </submittedName>
</protein>
<sequence>MTKKTVKHFVDEGGRYIGQFVGAEPPQGAVEVALAPDDGHQLWVDGAWSAPPVTFSPLTRFQFEVILELLGINQSQVFALIDGLPWTDMEKIIAKKKVETGGNDGRWSRENSLWDLLGPSLGISKEQIDEKWLEAQAL</sequence>